<dbReference type="Proteomes" id="UP001500782">
    <property type="component" value="Unassembled WGS sequence"/>
</dbReference>
<comment type="caution">
    <text evidence="1">The sequence shown here is derived from an EMBL/GenBank/DDBJ whole genome shotgun (WGS) entry which is preliminary data.</text>
</comment>
<name>A0ABN0VVI3_9BACI</name>
<gene>
    <name evidence="1" type="ORF">GCM10008967_06160</name>
</gene>
<dbReference type="RefSeq" id="WP_343796269.1">
    <property type="nucleotide sequence ID" value="NZ_BAAADJ010000005.1"/>
</dbReference>
<evidence type="ECO:0000313" key="1">
    <source>
        <dbReference type="EMBL" id="GAA0318370.1"/>
    </source>
</evidence>
<keyword evidence="2" id="KW-1185">Reference proteome</keyword>
<evidence type="ECO:0008006" key="3">
    <source>
        <dbReference type="Google" id="ProtNLM"/>
    </source>
</evidence>
<organism evidence="1 2">
    <name type="scientific">Bacillus carboniphilus</name>
    <dbReference type="NCBI Taxonomy" id="86663"/>
    <lineage>
        <taxon>Bacteria</taxon>
        <taxon>Bacillati</taxon>
        <taxon>Bacillota</taxon>
        <taxon>Bacilli</taxon>
        <taxon>Bacillales</taxon>
        <taxon>Bacillaceae</taxon>
        <taxon>Bacillus</taxon>
    </lineage>
</organism>
<accession>A0ABN0VVI3</accession>
<proteinExistence type="predicted"/>
<dbReference type="EMBL" id="BAAADJ010000005">
    <property type="protein sequence ID" value="GAA0318370.1"/>
    <property type="molecule type" value="Genomic_DNA"/>
</dbReference>
<reference evidence="1 2" key="1">
    <citation type="journal article" date="2019" name="Int. J. Syst. Evol. Microbiol.">
        <title>The Global Catalogue of Microorganisms (GCM) 10K type strain sequencing project: providing services to taxonomists for standard genome sequencing and annotation.</title>
        <authorList>
            <consortium name="The Broad Institute Genomics Platform"/>
            <consortium name="The Broad Institute Genome Sequencing Center for Infectious Disease"/>
            <person name="Wu L."/>
            <person name="Ma J."/>
        </authorList>
    </citation>
    <scope>NUCLEOTIDE SEQUENCE [LARGE SCALE GENOMIC DNA]</scope>
    <source>
        <strain evidence="1 2">JCM 9731</strain>
    </source>
</reference>
<dbReference type="Pfam" id="PF18958">
    <property type="entry name" value="DUF5700"/>
    <property type="match status" value="1"/>
</dbReference>
<dbReference type="InterPro" id="IPR043754">
    <property type="entry name" value="DUF5700"/>
</dbReference>
<sequence>MHIQNAADSFFELYKEVDCLSLQDLDTYYAQYPDIFKEYFQYHCPKTEERLTAAIERYPSQIEELKLVANRLPTIIESVMDRFKVLFGTKLDLNFHIFVGGYGSNAFVERKIIGDVYFAIEKLSSDPAHLEVIVAHEIGHIYHNYLSDQAGIKWSEVDWEHGVTSLYREGIATYLSMLTANSGQNESIYFSYDDEGDEWLQFCKENHRKIAERFLEDAGQWSFDKEREWFRLSGGSYFGFNRLGYYLGTCFVQDYVKKRNKEAVITLWTSEDLESVISEWLREQVI</sequence>
<evidence type="ECO:0000313" key="2">
    <source>
        <dbReference type="Proteomes" id="UP001500782"/>
    </source>
</evidence>
<protein>
    <recommendedName>
        <fullName evidence="3">Aminopeptidase</fullName>
    </recommendedName>
</protein>